<dbReference type="OrthoDB" id="645383at2"/>
<name>I0ANB3_IGNAJ</name>
<dbReference type="InterPro" id="IPR043519">
    <property type="entry name" value="NT_sf"/>
</dbReference>
<feature type="domain" description="Polymerase nucleotidyl transferase" evidence="1">
    <location>
        <begin position="106"/>
        <end position="160"/>
    </location>
</feature>
<dbReference type="STRING" id="945713.IALB_2767"/>
<dbReference type="CDD" id="cd05403">
    <property type="entry name" value="NT_KNTase_like"/>
    <property type="match status" value="1"/>
</dbReference>
<dbReference type="PATRIC" id="fig|945713.3.peg.2784"/>
<dbReference type="SUPFAM" id="SSF81301">
    <property type="entry name" value="Nucleotidyltransferase"/>
    <property type="match status" value="1"/>
</dbReference>
<protein>
    <recommendedName>
        <fullName evidence="1">Polymerase nucleotidyl transferase domain-containing protein</fullName>
    </recommendedName>
</protein>
<organism evidence="2 3">
    <name type="scientific">Ignavibacterium album (strain DSM 19864 / JCM 16511 / NBRC 101810 / Mat9-16)</name>
    <dbReference type="NCBI Taxonomy" id="945713"/>
    <lineage>
        <taxon>Bacteria</taxon>
        <taxon>Pseudomonadati</taxon>
        <taxon>Ignavibacteriota</taxon>
        <taxon>Ignavibacteria</taxon>
        <taxon>Ignavibacteriales</taxon>
        <taxon>Ignavibacteriaceae</taxon>
        <taxon>Ignavibacterium</taxon>
    </lineage>
</organism>
<dbReference type="GO" id="GO:0016779">
    <property type="term" value="F:nucleotidyltransferase activity"/>
    <property type="evidence" value="ECO:0007669"/>
    <property type="project" value="InterPro"/>
</dbReference>
<dbReference type="AlphaFoldDB" id="I0ANB3"/>
<dbReference type="Proteomes" id="UP000007394">
    <property type="component" value="Chromosome"/>
</dbReference>
<evidence type="ECO:0000313" key="3">
    <source>
        <dbReference type="Proteomes" id="UP000007394"/>
    </source>
</evidence>
<dbReference type="KEGG" id="ial:IALB_2767"/>
<proteinExistence type="predicted"/>
<evidence type="ECO:0000313" key="2">
    <source>
        <dbReference type="EMBL" id="AFH50470.1"/>
    </source>
</evidence>
<accession>I0ANB3</accession>
<dbReference type="eggNOG" id="COG1708">
    <property type="taxonomic scope" value="Bacteria"/>
</dbReference>
<dbReference type="HOGENOM" id="CLU_887893_0_0_10"/>
<sequence>MESRCFPDYFMLSLLSKNIIKTLAYYDIFSYPLKAEEIYHNLPVNHCSSGDIVSELKKLCDKKLVYKIKDFYLLQNNPEFVSRRQKGNSLCEKKIKSAFRMSSFISKFPYVRAIFLTGSISKGYMDKESDVDYLIVTKPGRLWVARLFLTLFKKIFLLNSRKVFCINYYIDYNHLEIEEKNVFTAIEIATLIPTFGKKYYDEFYSSNSWIKEYFPNYPKRNNPVIDKQSGFQKLFESLLNNKLGDLLDDFSMRLFAKATKRKFRHFDEKDFSLAFKSTKCESKYHPKFFQKKVLVTLDEKLRKLQQTLNVSLM</sequence>
<reference evidence="2 3" key="1">
    <citation type="journal article" date="2012" name="Front. Microbiol.">
        <title>Complete genome of Ignavibacterium album, a metabolically versatile, flagellated, facultative anaerobe from the phylum Chlorobi.</title>
        <authorList>
            <person name="Liu Z."/>
            <person name="Frigaard N.-U."/>
            <person name="Vogl K."/>
            <person name="Iino T."/>
            <person name="Ohkuma M."/>
            <person name="Overmann J."/>
            <person name="Bryant D.A."/>
        </authorList>
    </citation>
    <scope>NUCLEOTIDE SEQUENCE [LARGE SCALE GENOMIC DNA]</scope>
    <source>
        <strain evidence="3">DSM 19864 / JCM 16511 / NBRC 101810 / Mat9-16</strain>
    </source>
</reference>
<dbReference type="EMBL" id="CP003418">
    <property type="protein sequence ID" value="AFH50470.1"/>
    <property type="molecule type" value="Genomic_DNA"/>
</dbReference>
<gene>
    <name evidence="2" type="ordered locus">IALB_2767</name>
</gene>
<keyword evidence="3" id="KW-1185">Reference proteome</keyword>
<dbReference type="InterPro" id="IPR002934">
    <property type="entry name" value="Polymerase_NTP_transf_dom"/>
</dbReference>
<dbReference type="Pfam" id="PF01909">
    <property type="entry name" value="NTP_transf_2"/>
    <property type="match status" value="1"/>
</dbReference>
<dbReference type="Gene3D" id="3.30.460.10">
    <property type="entry name" value="Beta Polymerase, domain 2"/>
    <property type="match status" value="1"/>
</dbReference>
<evidence type="ECO:0000259" key="1">
    <source>
        <dbReference type="Pfam" id="PF01909"/>
    </source>
</evidence>